<dbReference type="InterPro" id="IPR002110">
    <property type="entry name" value="Ankyrin_rpt"/>
</dbReference>
<sequence>MEGKIGPLEENLHQEENASSTKQSFRKRPGTTDKGKKYENVIIANIVLHMVSTETVKNFYVSSDDANFGDFDDVVIEVQTDTGIQSMAVQLKHSNKPGNLVTTRLASEKGDFSLLKYFKSFQEIKEKPQQFILFTNLKFHTSEDTKFQLDGKKFYLKPYKIEIADDSFKLSQHINYCYKFRIVEDEGEVDSELQHFKAFLECFSLYSNQQSLEALENSTANDFVKMFCSNQEPFEKYLKIISEWDMQEGSKNKLEKKMMQRAIALCLLSPYIENFASGEVSDKGKILREAIRPFDITLLENVECDMKKCLWGDLDKNIDIKELNKLRSFYRPSPNYISRIEDVDGNVLAQLSWLMEKRPLIVKEHENIEKAVQLCPDGKFVLVGEGKWKEWMRGRSVFQNLLDLKSEHNVYEKVMQNFTVSLQGKPELTLTDACGGNEEFSKNISVNNLLEMMESARLIDGVKEVLPDSYIERYLSLNVIDIKYLEHVSHNTVVILNCADSLNEIQKLEKIKLTKLDNYVNNTEDTTSNAPIFIISKNKCSESEFQMICSKTPESKTVHYFKFLKNTNLEWVRSRGDVGELQNYKLSEYYKKENEFWNFDFSNSISLVLADPGMGKTELTKSLKNKCSSSYWTVIISPQEVNLFFEESKNLGRADYLNLFQTFILEKKYHHLKKLDKEFFKMCFEQLRVCYVWDALDEISPNYLKNVPDLIVLLSNQGFTQWATGRKHLKSSLEKKFNTLSLSINQFNEREQQVYIRKRLNPIISSDNLEGAVRKVISSFAFIKHIDILGIPIQIFMLTEIVVRNNDKYLKLVGDGWRLTDLYHHFIEEKFNIFYSNKLSVNVQDPFLKRMFNRDKEKILNHYEEVAVGLLFPDLSNINCPENIDDYTSIGIITSFQNNKPVFLHNSFAEYLAASYFSKNFGVIPKDRFFKRKFNNVRFFFDMLLAKKSPLHTAVLYRNFDVLKRSNEEILACKDAGGRSVLHLICSWGKRYSRLKLESSRTNKKKIISLPRQLSVSKKIPKMRHTLNVKDKVFKGELETREYLDEVQHLLKKCSTSEPDGLFEMTPFLFAKVSQSLGAELELLQSGKLNPSEHLMYNQCDRINILFYSSRFGYDKAIKTVCTKELKGYKDEVNFSCQKSGVTALIVASANGHLATVEHLLQLGAEVNCADKSGQTSLYAACSNGHGKVLECLVNSGADIHHSDICGQTPLHAASSNGHENIVGRLVDCGAEINRADNDGLTPLHVASLKGHHKVVESLVKRGAKVNQANNDDRTPLHLACLNGHEVVVESLTKCGADVNLVSKHGFTPLDTAILMNHGKIVKFLEEECAIKTLTYDIDNC</sequence>
<evidence type="ECO:0000313" key="6">
    <source>
        <dbReference type="Proteomes" id="UP001168821"/>
    </source>
</evidence>
<evidence type="ECO:0000256" key="4">
    <source>
        <dbReference type="SAM" id="MobiDB-lite"/>
    </source>
</evidence>
<dbReference type="PANTHER" id="PTHR24173:SF74">
    <property type="entry name" value="ANKYRIN REPEAT DOMAIN-CONTAINING PROTEIN 16"/>
    <property type="match status" value="1"/>
</dbReference>
<dbReference type="EMBL" id="JALNTZ010000005">
    <property type="protein sequence ID" value="KAJ3652955.1"/>
    <property type="molecule type" value="Genomic_DNA"/>
</dbReference>
<proteinExistence type="predicted"/>
<dbReference type="Proteomes" id="UP001168821">
    <property type="component" value="Unassembled WGS sequence"/>
</dbReference>
<dbReference type="PANTHER" id="PTHR24173">
    <property type="entry name" value="ANKYRIN REPEAT CONTAINING"/>
    <property type="match status" value="1"/>
</dbReference>
<dbReference type="PRINTS" id="PR01415">
    <property type="entry name" value="ANKYRIN"/>
</dbReference>
<evidence type="ECO:0000313" key="5">
    <source>
        <dbReference type="EMBL" id="KAJ3652955.1"/>
    </source>
</evidence>
<dbReference type="SMART" id="SM00248">
    <property type="entry name" value="ANK"/>
    <property type="match status" value="6"/>
</dbReference>
<dbReference type="Gene3D" id="1.25.40.20">
    <property type="entry name" value="Ankyrin repeat-containing domain"/>
    <property type="match status" value="2"/>
</dbReference>
<evidence type="ECO:0000256" key="1">
    <source>
        <dbReference type="ARBA" id="ARBA00022737"/>
    </source>
</evidence>
<keyword evidence="1" id="KW-0677">Repeat</keyword>
<evidence type="ECO:0000256" key="2">
    <source>
        <dbReference type="ARBA" id="ARBA00023043"/>
    </source>
</evidence>
<feature type="repeat" description="ANK" evidence="3">
    <location>
        <begin position="1272"/>
        <end position="1304"/>
    </location>
</feature>
<accession>A0AA38MDJ5</accession>
<feature type="repeat" description="ANK" evidence="3">
    <location>
        <begin position="1239"/>
        <end position="1271"/>
    </location>
</feature>
<evidence type="ECO:0000256" key="3">
    <source>
        <dbReference type="PROSITE-ProRule" id="PRU00023"/>
    </source>
</evidence>
<name>A0AA38MDJ5_9CUCU</name>
<feature type="repeat" description="ANK" evidence="3">
    <location>
        <begin position="1206"/>
        <end position="1238"/>
    </location>
</feature>
<feature type="repeat" description="ANK" evidence="3">
    <location>
        <begin position="1173"/>
        <end position="1205"/>
    </location>
</feature>
<gene>
    <name evidence="5" type="ORF">Zmor_018877</name>
</gene>
<dbReference type="PROSITE" id="PS50088">
    <property type="entry name" value="ANK_REPEAT"/>
    <property type="match status" value="5"/>
</dbReference>
<keyword evidence="6" id="KW-1185">Reference proteome</keyword>
<dbReference type="Pfam" id="PF12796">
    <property type="entry name" value="Ank_2"/>
    <property type="match status" value="1"/>
</dbReference>
<dbReference type="InterPro" id="IPR036770">
    <property type="entry name" value="Ankyrin_rpt-contain_sf"/>
</dbReference>
<keyword evidence="2 3" id="KW-0040">ANK repeat</keyword>
<dbReference type="Gene3D" id="3.40.50.300">
    <property type="entry name" value="P-loop containing nucleotide triphosphate hydrolases"/>
    <property type="match status" value="1"/>
</dbReference>
<reference evidence="5" key="1">
    <citation type="journal article" date="2023" name="G3 (Bethesda)">
        <title>Whole genome assemblies of Zophobas morio and Tenebrio molitor.</title>
        <authorList>
            <person name="Kaur S."/>
            <person name="Stinson S.A."/>
            <person name="diCenzo G.C."/>
        </authorList>
    </citation>
    <scope>NUCLEOTIDE SEQUENCE</scope>
    <source>
        <strain evidence="5">QUZm001</strain>
    </source>
</reference>
<dbReference type="InterPro" id="IPR027417">
    <property type="entry name" value="P-loop_NTPase"/>
</dbReference>
<organism evidence="5 6">
    <name type="scientific">Zophobas morio</name>
    <dbReference type="NCBI Taxonomy" id="2755281"/>
    <lineage>
        <taxon>Eukaryota</taxon>
        <taxon>Metazoa</taxon>
        <taxon>Ecdysozoa</taxon>
        <taxon>Arthropoda</taxon>
        <taxon>Hexapoda</taxon>
        <taxon>Insecta</taxon>
        <taxon>Pterygota</taxon>
        <taxon>Neoptera</taxon>
        <taxon>Endopterygota</taxon>
        <taxon>Coleoptera</taxon>
        <taxon>Polyphaga</taxon>
        <taxon>Cucujiformia</taxon>
        <taxon>Tenebrionidae</taxon>
        <taxon>Zophobas</taxon>
    </lineage>
</organism>
<dbReference type="SUPFAM" id="SSF48403">
    <property type="entry name" value="Ankyrin repeat"/>
    <property type="match status" value="1"/>
</dbReference>
<dbReference type="Pfam" id="PF00023">
    <property type="entry name" value="Ank"/>
    <property type="match status" value="2"/>
</dbReference>
<dbReference type="PROSITE" id="PS50297">
    <property type="entry name" value="ANK_REP_REGION"/>
    <property type="match status" value="5"/>
</dbReference>
<protein>
    <submittedName>
        <fullName evidence="5">Uncharacterized protein</fullName>
    </submittedName>
</protein>
<feature type="region of interest" description="Disordered" evidence="4">
    <location>
        <begin position="1"/>
        <end position="33"/>
    </location>
</feature>
<comment type="caution">
    <text evidence="5">The sequence shown here is derived from an EMBL/GenBank/DDBJ whole genome shotgun (WGS) entry which is preliminary data.</text>
</comment>
<feature type="repeat" description="ANK" evidence="3">
    <location>
        <begin position="1140"/>
        <end position="1172"/>
    </location>
</feature>